<evidence type="ECO:0000256" key="6">
    <source>
        <dbReference type="PIRNR" id="PIRNR036946"/>
    </source>
</evidence>
<dbReference type="InterPro" id="IPR025799">
    <property type="entry name" value="Arg_MeTrfase"/>
</dbReference>
<dbReference type="InterPro" id="IPR055135">
    <property type="entry name" value="PRMT_dom"/>
</dbReference>
<dbReference type="Gene3D" id="3.40.50.150">
    <property type="entry name" value="Vaccinia Virus protein VP39"/>
    <property type="match status" value="2"/>
</dbReference>
<dbReference type="PROSITE" id="PS51678">
    <property type="entry name" value="SAM_MT_PRMT"/>
    <property type="match status" value="2"/>
</dbReference>
<evidence type="ECO:0000256" key="2">
    <source>
        <dbReference type="ARBA" id="ARBA00022679"/>
    </source>
</evidence>
<keyword evidence="1 7" id="KW-0489">Methyltransferase</keyword>
<comment type="similarity">
    <text evidence="6">Belongs to the class I-like SAM-binding methyltransferase superfamily. Protein arginine N-methyltransferase family. PRMT7 subfamily.</text>
</comment>
<gene>
    <name evidence="9" type="ORF">DGAL_LOCUS15057</name>
</gene>
<dbReference type="Pfam" id="PF22528">
    <property type="entry name" value="PRMT_C"/>
    <property type="match status" value="2"/>
</dbReference>
<dbReference type="CDD" id="cd02440">
    <property type="entry name" value="AdoMet_MTases"/>
    <property type="match status" value="1"/>
</dbReference>
<dbReference type="GO" id="GO:0032259">
    <property type="term" value="P:methylation"/>
    <property type="evidence" value="ECO:0007669"/>
    <property type="project" value="UniProtKB-KW"/>
</dbReference>
<evidence type="ECO:0000313" key="10">
    <source>
        <dbReference type="Proteomes" id="UP000789390"/>
    </source>
</evidence>
<dbReference type="Gene3D" id="2.70.160.11">
    <property type="entry name" value="Hnrnp arginine n-methyltransferase1"/>
    <property type="match status" value="2"/>
</dbReference>
<keyword evidence="10" id="KW-1185">Reference proteome</keyword>
<organism evidence="9 10">
    <name type="scientific">Daphnia galeata</name>
    <dbReference type="NCBI Taxonomy" id="27404"/>
    <lineage>
        <taxon>Eukaryota</taxon>
        <taxon>Metazoa</taxon>
        <taxon>Ecdysozoa</taxon>
        <taxon>Arthropoda</taxon>
        <taxon>Crustacea</taxon>
        <taxon>Branchiopoda</taxon>
        <taxon>Diplostraca</taxon>
        <taxon>Cladocera</taxon>
        <taxon>Anomopoda</taxon>
        <taxon>Daphniidae</taxon>
        <taxon>Daphnia</taxon>
    </lineage>
</organism>
<evidence type="ECO:0000256" key="4">
    <source>
        <dbReference type="ARBA" id="ARBA00022737"/>
    </source>
</evidence>
<keyword evidence="4" id="KW-0677">Repeat</keyword>
<evidence type="ECO:0000256" key="1">
    <source>
        <dbReference type="ARBA" id="ARBA00022603"/>
    </source>
</evidence>
<dbReference type="PANTHER" id="PTHR11006">
    <property type="entry name" value="PROTEIN ARGININE N-METHYLTRANSFERASE"/>
    <property type="match status" value="1"/>
</dbReference>
<dbReference type="AlphaFoldDB" id="A0A8J2WU00"/>
<comment type="function">
    <text evidence="6">Arginine methyltransferase that can both catalyze the formation of omega-N monomethylarginine (MMA) and symmetrical dimethylarginine (sDMA).</text>
</comment>
<accession>A0A8J2WU00</accession>
<evidence type="ECO:0000313" key="9">
    <source>
        <dbReference type="EMBL" id="CAH0111412.1"/>
    </source>
</evidence>
<dbReference type="FunFam" id="2.70.160.11:FF:000014">
    <property type="entry name" value="Protein arginine N-methyltransferase 7"/>
    <property type="match status" value="1"/>
</dbReference>
<dbReference type="Pfam" id="PF06325">
    <property type="entry name" value="PrmA"/>
    <property type="match status" value="1"/>
</dbReference>
<dbReference type="EMBL" id="CAKKLH010000314">
    <property type="protein sequence ID" value="CAH0111412.1"/>
    <property type="molecule type" value="Genomic_DNA"/>
</dbReference>
<dbReference type="InterPro" id="IPR014644">
    <property type="entry name" value="MeTrfase_PRMT7"/>
</dbReference>
<dbReference type="SUPFAM" id="SSF53335">
    <property type="entry name" value="S-adenosyl-L-methionine-dependent methyltransferases"/>
    <property type="match status" value="2"/>
</dbReference>
<dbReference type="PIRSF" id="PIRSF036946">
    <property type="entry name" value="Arg_N-mtase"/>
    <property type="match status" value="1"/>
</dbReference>
<dbReference type="GO" id="GO:0016274">
    <property type="term" value="F:protein-arginine N-methyltransferase activity"/>
    <property type="evidence" value="ECO:0007669"/>
    <property type="project" value="InterPro"/>
</dbReference>
<dbReference type="GO" id="GO:0042054">
    <property type="term" value="F:histone methyltransferase activity"/>
    <property type="evidence" value="ECO:0007669"/>
    <property type="project" value="TreeGrafter"/>
</dbReference>
<dbReference type="FunFam" id="3.40.50.150:FF:000070">
    <property type="entry name" value="Protein arginine N-methyltransferase 7"/>
    <property type="match status" value="1"/>
</dbReference>
<comment type="function">
    <text evidence="5">Essential arginine methyltransferase that can both catalyze the formation of omega-N monomethylarginine (MMA) and symmetrical dimethylarginine (sDMA). Specifically mediates the symmetrical dimethylation of arginine residues in the small nuclear ribonucleoproteins SmD1 and SmD3.</text>
</comment>
<keyword evidence="2 7" id="KW-0808">Transferase</keyword>
<proteinExistence type="inferred from homology"/>
<comment type="caution">
    <text evidence="9">The sequence shown here is derived from an EMBL/GenBank/DDBJ whole genome shotgun (WGS) entry which is preliminary data.</text>
</comment>
<dbReference type="EC" id="2.1.1.-" evidence="6"/>
<dbReference type="PANTHER" id="PTHR11006:SF4">
    <property type="entry name" value="PROTEIN ARGININE N-METHYLTRANSFERASE 7"/>
    <property type="match status" value="1"/>
</dbReference>
<evidence type="ECO:0000259" key="8">
    <source>
        <dbReference type="Pfam" id="PF22528"/>
    </source>
</evidence>
<sequence>MYKRFTSHLFKFSKTYQLCRKSSQFEKSRISKMSNNAVLVQKFNPGTGSLEWDLQAENYDYTQEIARSGFADMLHDEERNLKYNLALQKALNLLKSKGKEAHVLDIGTGTGLLAMMAVKAKASSVTACETFQPMVKCSREVVAHNGFGDSINIIPKRSTEITVGHNKDMEQRANVLITEVFDTELIGEGAIGTFNHANQHLLTEDSIVIPARATIYVQLIESELVSSWNRSKPIPFNGQIIQPPSDVADCPGNGAVHDIQLAQLNPEHFKALSDPIPIFNFDWNSKEPIPNDDSKSVLLTSKSSGTAHAVLMWWTLDMDTEGEIVLSCAPPWAHPEGNELPWRDHWMQAIYYLPKDIRIKSEGEKLRLSGYHDEYSLWFGLETEASSSVVISRPFCDCSIHLAVSRPRLGQLNDNERNQKYLKALEKVVGSDTVCLTLGDGCLLGLIVAKLGAQKVYAVERNPHCRRVLQAWVKRNDLQDQITIMDGDLDKRKLDLKARTCVNLVLGEPVFESSVLPWHNLYFARWKNNVQHLLADGVTRILPGKAYLYAMAVEMKDLWKIRAPVRSTQEIELSVFDKLIESAIDSSDSQVEPHPLWEYPTRALSPAVQLMMLDLTTLSGKTEEILQVEGKVNLPVTGTLNGVALWIDWQLDENTAISGGPTAPATLGQNVQWDVHSKQAVYFTKDPVSFSEKDGKIMSYQISLIPETYEFKFKFSV</sequence>
<evidence type="ECO:0000256" key="7">
    <source>
        <dbReference type="PROSITE-ProRule" id="PRU01015"/>
    </source>
</evidence>
<dbReference type="FunFam" id="3.40.50.150:FF:000071">
    <property type="entry name" value="Protein arginine N-methyltransferase 7"/>
    <property type="match status" value="1"/>
</dbReference>
<protein>
    <recommendedName>
        <fullName evidence="6">Protein arginine N-methyltransferase</fullName>
        <ecNumber evidence="6">2.1.1.-</ecNumber>
    </recommendedName>
</protein>
<feature type="domain" description="Protein arginine N-methyltransferase" evidence="8">
    <location>
        <begin position="545"/>
        <end position="708"/>
    </location>
</feature>
<dbReference type="Proteomes" id="UP000789390">
    <property type="component" value="Unassembled WGS sequence"/>
</dbReference>
<dbReference type="InterPro" id="IPR029063">
    <property type="entry name" value="SAM-dependent_MTases_sf"/>
</dbReference>
<reference evidence="9" key="1">
    <citation type="submission" date="2021-11" db="EMBL/GenBank/DDBJ databases">
        <authorList>
            <person name="Schell T."/>
        </authorList>
    </citation>
    <scope>NUCLEOTIDE SEQUENCE</scope>
    <source>
        <strain evidence="9">M5</strain>
    </source>
</reference>
<name>A0A8J2WU00_9CRUS</name>
<dbReference type="OrthoDB" id="412876at2759"/>
<feature type="domain" description="Protein arginine N-methyltransferase" evidence="8">
    <location>
        <begin position="212"/>
        <end position="364"/>
    </location>
</feature>
<keyword evidence="3 7" id="KW-0949">S-adenosyl-L-methionine</keyword>
<evidence type="ECO:0000256" key="5">
    <source>
        <dbReference type="ARBA" id="ARBA00025081"/>
    </source>
</evidence>
<evidence type="ECO:0000256" key="3">
    <source>
        <dbReference type="ARBA" id="ARBA00022691"/>
    </source>
</evidence>
<dbReference type="FunFam" id="2.70.160.11:FF:000037">
    <property type="entry name" value="Protein arginine N-methyltransferase 7"/>
    <property type="match status" value="1"/>
</dbReference>